<dbReference type="GO" id="GO:0032981">
    <property type="term" value="P:mitochondrial respiratory chain complex I assembly"/>
    <property type="evidence" value="ECO:0007669"/>
    <property type="project" value="TreeGrafter"/>
</dbReference>
<comment type="similarity">
    <text evidence="1">Belongs to the complex I NDUFA12 subunit family.</text>
</comment>
<keyword evidence="4" id="KW-1185">Reference proteome</keyword>
<dbReference type="OrthoDB" id="10255576at2759"/>
<organism evidence="3 4">
    <name type="scientific">Trametes coccinea (strain BRFM310)</name>
    <name type="common">Pycnoporus coccineus</name>
    <dbReference type="NCBI Taxonomy" id="1353009"/>
    <lineage>
        <taxon>Eukaryota</taxon>
        <taxon>Fungi</taxon>
        <taxon>Dikarya</taxon>
        <taxon>Basidiomycota</taxon>
        <taxon>Agaricomycotina</taxon>
        <taxon>Agaricomycetes</taxon>
        <taxon>Polyporales</taxon>
        <taxon>Polyporaceae</taxon>
        <taxon>Trametes</taxon>
    </lineage>
</organism>
<accession>A0A1Y2ILH4</accession>
<feature type="region of interest" description="Disordered" evidence="2">
    <location>
        <begin position="128"/>
        <end position="198"/>
    </location>
</feature>
<dbReference type="PANTHER" id="PTHR32470">
    <property type="entry name" value="ADH DEHYDROGENASE [UBIQUINONE] 1 ALPHA SUBCOMPLEX ASSEMBLY FACTOR 2"/>
    <property type="match status" value="1"/>
</dbReference>
<dbReference type="EMBL" id="KZ084111">
    <property type="protein sequence ID" value="OSD01483.1"/>
    <property type="molecule type" value="Genomic_DNA"/>
</dbReference>
<dbReference type="AlphaFoldDB" id="A0A1Y2ILH4"/>
<sequence length="198" mass="22480">MSFLFRLFRRLRTPRGFVGRDLEGNQYFEYPGTNSDRTKRIVKYAAGKDMWEYVGGRKRLAIQWSAWLTHTRKHPPTIEELHADLERQRRVLFNAAMIEAREREEAARIAASQQQNTHHVQAPAAQDDLASAATAAQAPSHQAPLKLENLIPASGRASDVEAQSRTTEVPSEQPSPWKPPPRDEPHSWQPRVSVKRGG</sequence>
<gene>
    <name evidence="3" type="ORF">PYCCODRAFT_521108</name>
</gene>
<protein>
    <recommendedName>
        <fullName evidence="5">NADH dehydrogenase [ubiquinone] 1 alpha subcomplex subunit</fullName>
    </recommendedName>
</protein>
<dbReference type="PANTHER" id="PTHR32470:SF2">
    <property type="entry name" value="NADH DEHYDROGENASE [UBIQUINONE] 1 ALPHA SUBCOMPLEX ASSEMBLY FACTOR 2"/>
    <property type="match status" value="1"/>
</dbReference>
<name>A0A1Y2ILH4_TRAC3</name>
<dbReference type="Pfam" id="PF05071">
    <property type="entry name" value="NDUFA12"/>
    <property type="match status" value="1"/>
</dbReference>
<evidence type="ECO:0000313" key="4">
    <source>
        <dbReference type="Proteomes" id="UP000193067"/>
    </source>
</evidence>
<evidence type="ECO:0000313" key="3">
    <source>
        <dbReference type="EMBL" id="OSD01483.1"/>
    </source>
</evidence>
<dbReference type="InterPro" id="IPR007763">
    <property type="entry name" value="NDUFA12"/>
</dbReference>
<dbReference type="InterPro" id="IPR052618">
    <property type="entry name" value="ComplexI_NDUFA12"/>
</dbReference>
<evidence type="ECO:0008006" key="5">
    <source>
        <dbReference type="Google" id="ProtNLM"/>
    </source>
</evidence>
<evidence type="ECO:0000256" key="2">
    <source>
        <dbReference type="SAM" id="MobiDB-lite"/>
    </source>
</evidence>
<proteinExistence type="inferred from homology"/>
<reference evidence="3 4" key="1">
    <citation type="journal article" date="2015" name="Biotechnol. Biofuels">
        <title>Enhanced degradation of softwood versus hardwood by the white-rot fungus Pycnoporus coccineus.</title>
        <authorList>
            <person name="Couturier M."/>
            <person name="Navarro D."/>
            <person name="Chevret D."/>
            <person name="Henrissat B."/>
            <person name="Piumi F."/>
            <person name="Ruiz-Duenas F.J."/>
            <person name="Martinez A.T."/>
            <person name="Grigoriev I.V."/>
            <person name="Riley R."/>
            <person name="Lipzen A."/>
            <person name="Berrin J.G."/>
            <person name="Master E.R."/>
            <person name="Rosso M.N."/>
        </authorList>
    </citation>
    <scope>NUCLEOTIDE SEQUENCE [LARGE SCALE GENOMIC DNA]</scope>
    <source>
        <strain evidence="3 4">BRFM310</strain>
    </source>
</reference>
<feature type="compositionally biased region" description="Low complexity" evidence="2">
    <location>
        <begin position="128"/>
        <end position="143"/>
    </location>
</feature>
<dbReference type="Proteomes" id="UP000193067">
    <property type="component" value="Unassembled WGS sequence"/>
</dbReference>
<evidence type="ECO:0000256" key="1">
    <source>
        <dbReference type="ARBA" id="ARBA00007355"/>
    </source>
</evidence>
<dbReference type="GO" id="GO:0045271">
    <property type="term" value="C:respiratory chain complex I"/>
    <property type="evidence" value="ECO:0007669"/>
    <property type="project" value="InterPro"/>
</dbReference>
<dbReference type="STRING" id="1353009.A0A1Y2ILH4"/>
<dbReference type="GO" id="GO:0005739">
    <property type="term" value="C:mitochondrion"/>
    <property type="evidence" value="ECO:0007669"/>
    <property type="project" value="TreeGrafter"/>
</dbReference>